<keyword evidence="3" id="KW-1185">Reference proteome</keyword>
<evidence type="ECO:0000256" key="1">
    <source>
        <dbReference type="SAM" id="MobiDB-lite"/>
    </source>
</evidence>
<proteinExistence type="predicted"/>
<name>A0ABV2GGL6_9HYPH</name>
<evidence type="ECO:0000313" key="2">
    <source>
        <dbReference type="EMBL" id="MET3577430.1"/>
    </source>
</evidence>
<protein>
    <submittedName>
        <fullName evidence="2">Uncharacterized protein</fullName>
    </submittedName>
</protein>
<reference evidence="2 3" key="1">
    <citation type="submission" date="2024-06" db="EMBL/GenBank/DDBJ databases">
        <title>Genomic Encyclopedia of Type Strains, Phase IV (KMG-IV): sequencing the most valuable type-strain genomes for metagenomic binning, comparative biology and taxonomic classification.</title>
        <authorList>
            <person name="Goeker M."/>
        </authorList>
    </citation>
    <scope>NUCLEOTIDE SEQUENCE [LARGE SCALE GENOMIC DNA]</scope>
    <source>
        <strain evidence="2 3">DSM 100022</strain>
    </source>
</reference>
<accession>A0ABV2GGL6</accession>
<feature type="region of interest" description="Disordered" evidence="1">
    <location>
        <begin position="62"/>
        <end position="82"/>
    </location>
</feature>
<dbReference type="EMBL" id="JBEPMC010000001">
    <property type="protein sequence ID" value="MET3577430.1"/>
    <property type="molecule type" value="Genomic_DNA"/>
</dbReference>
<dbReference type="Proteomes" id="UP001549204">
    <property type="component" value="Unassembled WGS sequence"/>
</dbReference>
<organism evidence="2 3">
    <name type="scientific">Mesorhizobium robiniae</name>
    <dbReference type="NCBI Taxonomy" id="559315"/>
    <lineage>
        <taxon>Bacteria</taxon>
        <taxon>Pseudomonadati</taxon>
        <taxon>Pseudomonadota</taxon>
        <taxon>Alphaproteobacteria</taxon>
        <taxon>Hyphomicrobiales</taxon>
        <taxon>Phyllobacteriaceae</taxon>
        <taxon>Mesorhizobium</taxon>
    </lineage>
</organism>
<evidence type="ECO:0000313" key="3">
    <source>
        <dbReference type="Proteomes" id="UP001549204"/>
    </source>
</evidence>
<sequence>MPSRAAAWSDRRQQKLRRFRPVATGPDGNVSPSVAIRSGPKRTGALKAWRILAFKYGWNKPRAKNKAHKPVTSDAARSGVAC</sequence>
<gene>
    <name evidence="2" type="ORF">ABID19_000445</name>
</gene>
<comment type="caution">
    <text evidence="2">The sequence shown here is derived from an EMBL/GenBank/DDBJ whole genome shotgun (WGS) entry which is preliminary data.</text>
</comment>
<feature type="region of interest" description="Disordered" evidence="1">
    <location>
        <begin position="1"/>
        <end position="38"/>
    </location>
</feature>